<dbReference type="InterPro" id="IPR018650">
    <property type="entry name" value="STSV1_Orf64"/>
</dbReference>
<dbReference type="EMBL" id="CP029159">
    <property type="protein sequence ID" value="QKM67723.1"/>
    <property type="molecule type" value="Genomic_DNA"/>
</dbReference>
<accession>I2N5F7</accession>
<organism evidence="1 2">
    <name type="scientific">Streptomyces tsukubensis (strain DSM 42081 / NBRC 108919 / NRRL 18488 / 9993)</name>
    <dbReference type="NCBI Taxonomy" id="1114943"/>
    <lineage>
        <taxon>Bacteria</taxon>
        <taxon>Bacillati</taxon>
        <taxon>Actinomycetota</taxon>
        <taxon>Actinomycetes</taxon>
        <taxon>Kitasatosporales</taxon>
        <taxon>Streptomycetaceae</taxon>
        <taxon>Streptomyces</taxon>
    </lineage>
</organism>
<dbReference type="Proteomes" id="UP000005940">
    <property type="component" value="Chromosome"/>
</dbReference>
<name>I2N5F7_STRT9</name>
<dbReference type="AlphaFoldDB" id="I2N5F7"/>
<sequence length="527" mass="56413">MLRPRTSGSAPAVAPEPGPRPAARFPAALLPWAWAAGLFALYATVSVRRHLLIRTTGYDLGIFEQAVRAYAQLRPPVVPLRGEDFNLLGDHFHPAIAVLAPLYRIWPGPLTLLLAQAALLAVAVVPLAGWAAEVLGRRAAHAVALVYGLSWGIASAVAFDFHEVALAVPLVSAAVTALGRRRWRAAVLWAAPLVLVKEDLGLTLAAVGAYLVWKGPRRLGLFTAAAGIAASAVEIKLLLPAFNPAGGYAHGENLGEGAHGSLLTTIAFAPLDALRPDIKAMTLVLVFAPSALLALRSPLALLALPTLAWRMLSQNAFHWGTSFHYSAVLMPIVTAGLIDALRHWRTPGPVTPGPATAGPGSGARSPAARHIRASLVTALAVTAVMLPSFPLAQLAQRATWRTGEHVAAARQVLARIPDGATVAATNRLVPQLTSRTEVVLFPSFPVHARLYEYARDRLPRPTAEWIVHDRHAPPAWPYHAGHWPYPPEQQTAELERAQRVYGYRKVAERDGITLLRMGPPRPPGAHG</sequence>
<dbReference type="Pfam" id="PF09852">
    <property type="entry name" value="DUF2079"/>
    <property type="match status" value="1"/>
</dbReference>
<keyword evidence="2" id="KW-1185">Reference proteome</keyword>
<reference evidence="1 2" key="1">
    <citation type="journal article" date="2012" name="J. Bacteriol.">
        <title>Draft genome of Streptomyces tsukubaensis NRRL 18488, the producer of the clinically important immunosuppressant tacrolimus (FK506).</title>
        <authorList>
            <person name="Barreiro C."/>
            <person name="Prieto C."/>
            <person name="Sola-Landa A."/>
            <person name="Solera E."/>
            <person name="Martinez-Castro M."/>
            <person name="Perez-Redondo R."/>
            <person name="Garcia-Estrada C."/>
            <person name="Aparicio J.F."/>
            <person name="Fernandez-Martinez L.T."/>
            <person name="Santos-Aberturas J."/>
            <person name="Salehi-Najafabadi Z."/>
            <person name="Rodriguez-Garcia A."/>
            <person name="Tauch A."/>
            <person name="Martin J.F."/>
        </authorList>
    </citation>
    <scope>NUCLEOTIDE SEQUENCE [LARGE SCALE GENOMIC DNA]</scope>
    <source>
        <strain evidence="2">DSM 42081 / NBRC 108919 / NRRL 18488 / 9993</strain>
    </source>
</reference>
<proteinExistence type="predicted"/>
<protein>
    <submittedName>
        <fullName evidence="1">DUF2079 domain-containing protein</fullName>
    </submittedName>
</protein>
<gene>
    <name evidence="1" type="ORF">STSU_011640</name>
</gene>
<evidence type="ECO:0000313" key="1">
    <source>
        <dbReference type="EMBL" id="QKM67723.1"/>
    </source>
</evidence>
<evidence type="ECO:0000313" key="2">
    <source>
        <dbReference type="Proteomes" id="UP000005940"/>
    </source>
</evidence>